<accession>A0A5B0WND3</accession>
<gene>
    <name evidence="2" type="ORF">F0L16_10985</name>
</gene>
<proteinExistence type="predicted"/>
<protein>
    <submittedName>
        <fullName evidence="2">DUF2633 family protein</fullName>
    </submittedName>
</protein>
<dbReference type="OrthoDB" id="6465893at2"/>
<name>A0A5B0WND3_9GAMM</name>
<dbReference type="Pfam" id="PF11119">
    <property type="entry name" value="DUF2633"/>
    <property type="match status" value="1"/>
</dbReference>
<dbReference type="Proteomes" id="UP000322184">
    <property type="component" value="Unassembled WGS sequence"/>
</dbReference>
<evidence type="ECO:0000313" key="2">
    <source>
        <dbReference type="EMBL" id="KAA1188570.1"/>
    </source>
</evidence>
<reference evidence="2 3" key="1">
    <citation type="submission" date="2019-09" db="EMBL/GenBank/DDBJ databases">
        <title>Whole genome sequence of Photorhabdus heterorhabditis strain ETL (Enterobacteriales: Enterobacteriaceae) a bacterial symbiont of Heterorhabditis zealandica strain ETL (Rhabditida: Heterorhabditidae).</title>
        <authorList>
            <person name="Lulamba T.E."/>
            <person name="Serepa-Dlamini M.H."/>
        </authorList>
    </citation>
    <scope>NUCLEOTIDE SEQUENCE [LARGE SCALE GENOMIC DNA]</scope>
    <source>
        <strain evidence="2 3">ETL</strain>
    </source>
</reference>
<dbReference type="AlphaFoldDB" id="A0A5B0WND3"/>
<keyword evidence="1" id="KW-1133">Transmembrane helix</keyword>
<sequence length="56" mass="6809">MKKKKRSQITKLILLISFLILFGCFIYSSIVALDHHQKNKQTANRMFIFCYSWRLW</sequence>
<dbReference type="InterPro" id="IPR022576">
    <property type="entry name" value="YfgG"/>
</dbReference>
<evidence type="ECO:0000256" key="1">
    <source>
        <dbReference type="SAM" id="Phobius"/>
    </source>
</evidence>
<evidence type="ECO:0000313" key="3">
    <source>
        <dbReference type="Proteomes" id="UP000322184"/>
    </source>
</evidence>
<organism evidence="2 3">
    <name type="scientific">Photorhabdus heterorhabditis</name>
    <dbReference type="NCBI Taxonomy" id="880156"/>
    <lineage>
        <taxon>Bacteria</taxon>
        <taxon>Pseudomonadati</taxon>
        <taxon>Pseudomonadota</taxon>
        <taxon>Gammaproteobacteria</taxon>
        <taxon>Enterobacterales</taxon>
        <taxon>Morganellaceae</taxon>
        <taxon>Photorhabdus</taxon>
    </lineage>
</organism>
<comment type="caution">
    <text evidence="2">The sequence shown here is derived from an EMBL/GenBank/DDBJ whole genome shotgun (WGS) entry which is preliminary data.</text>
</comment>
<dbReference type="PROSITE" id="PS51257">
    <property type="entry name" value="PROKAR_LIPOPROTEIN"/>
    <property type="match status" value="1"/>
</dbReference>
<feature type="transmembrane region" description="Helical" evidence="1">
    <location>
        <begin position="12"/>
        <end position="33"/>
    </location>
</feature>
<dbReference type="EMBL" id="VTUW01000018">
    <property type="protein sequence ID" value="KAA1188570.1"/>
    <property type="molecule type" value="Genomic_DNA"/>
</dbReference>
<keyword evidence="1" id="KW-0812">Transmembrane</keyword>
<keyword evidence="1" id="KW-0472">Membrane</keyword>